<gene>
    <name evidence="2" type="ORF">OM076_21855</name>
</gene>
<dbReference type="Proteomes" id="UP001149140">
    <property type="component" value="Unassembled WGS sequence"/>
</dbReference>
<evidence type="ECO:0000313" key="3">
    <source>
        <dbReference type="Proteomes" id="UP001149140"/>
    </source>
</evidence>
<comment type="caution">
    <text evidence="2">The sequence shown here is derived from an EMBL/GenBank/DDBJ whole genome shotgun (WGS) entry which is preliminary data.</text>
</comment>
<dbReference type="AlphaFoldDB" id="A0A9X3MX30"/>
<dbReference type="RefSeq" id="WP_270042173.1">
    <property type="nucleotide sequence ID" value="NZ_JAPDOD010000021.1"/>
</dbReference>
<feature type="signal peptide" evidence="1">
    <location>
        <begin position="1"/>
        <end position="21"/>
    </location>
</feature>
<organism evidence="2 3">
    <name type="scientific">Solirubrobacter ginsenosidimutans</name>
    <dbReference type="NCBI Taxonomy" id="490573"/>
    <lineage>
        <taxon>Bacteria</taxon>
        <taxon>Bacillati</taxon>
        <taxon>Actinomycetota</taxon>
        <taxon>Thermoleophilia</taxon>
        <taxon>Solirubrobacterales</taxon>
        <taxon>Solirubrobacteraceae</taxon>
        <taxon>Solirubrobacter</taxon>
    </lineage>
</organism>
<protein>
    <recommendedName>
        <fullName evidence="4">Carboxypeptidase regulatory-like domain-containing protein</fullName>
    </recommendedName>
</protein>
<dbReference type="EMBL" id="JAPDOD010000021">
    <property type="protein sequence ID" value="MDA0162933.1"/>
    <property type="molecule type" value="Genomic_DNA"/>
</dbReference>
<sequence>MRYAVLISAALFFLLPAGAQAAPKLSVSLSQNTVRYGASHTVNGTLVDGTTPLAAQEVVLEGRRYPYEGSYRVIARGTTDADGKFAIKAELDRNHKLRVTAPAQGLTSGVVQAYTLPSFDLSFRALRPGVVRLYQRYTVPKTVKLTSPTLFYLGKRGAKKASLRESGAVSRSKAGRYTSHVDVTLPTGWHGAFRYASCFRPSPSTGMGDPGAKCPKLKLTF</sequence>
<evidence type="ECO:0000313" key="2">
    <source>
        <dbReference type="EMBL" id="MDA0162933.1"/>
    </source>
</evidence>
<evidence type="ECO:0008006" key="4">
    <source>
        <dbReference type="Google" id="ProtNLM"/>
    </source>
</evidence>
<feature type="chain" id="PRO_5040746897" description="Carboxypeptidase regulatory-like domain-containing protein" evidence="1">
    <location>
        <begin position="22"/>
        <end position="221"/>
    </location>
</feature>
<keyword evidence="1" id="KW-0732">Signal</keyword>
<keyword evidence="3" id="KW-1185">Reference proteome</keyword>
<proteinExistence type="predicted"/>
<accession>A0A9X3MX30</accession>
<evidence type="ECO:0000256" key="1">
    <source>
        <dbReference type="SAM" id="SignalP"/>
    </source>
</evidence>
<name>A0A9X3MX30_9ACTN</name>
<reference evidence="2" key="1">
    <citation type="submission" date="2022-10" db="EMBL/GenBank/DDBJ databases">
        <title>The WGS of Solirubrobacter ginsenosidimutans DSM 21036.</title>
        <authorList>
            <person name="Jiang Z."/>
        </authorList>
    </citation>
    <scope>NUCLEOTIDE SEQUENCE</scope>
    <source>
        <strain evidence="2">DSM 21036</strain>
    </source>
</reference>